<dbReference type="InterPro" id="IPR047817">
    <property type="entry name" value="ABC2_TM_bact-type"/>
</dbReference>
<dbReference type="PANTHER" id="PTHR30413:SF10">
    <property type="entry name" value="CAPSULE POLYSACCHARIDE EXPORT INNER-MEMBRANE PROTEIN CTRC"/>
    <property type="match status" value="1"/>
</dbReference>
<dbReference type="GO" id="GO:0005886">
    <property type="term" value="C:plasma membrane"/>
    <property type="evidence" value="ECO:0007669"/>
    <property type="project" value="UniProtKB-SubCell"/>
</dbReference>
<dbReference type="PROSITE" id="PS51012">
    <property type="entry name" value="ABC_TM2"/>
    <property type="match status" value="1"/>
</dbReference>
<dbReference type="RefSeq" id="WP_073009433.1">
    <property type="nucleotide sequence ID" value="NZ_FQXD01000009.1"/>
</dbReference>
<keyword evidence="4 8" id="KW-1003">Cell membrane</keyword>
<comment type="similarity">
    <text evidence="2 8">Belongs to the ABC-2 integral membrane protein family.</text>
</comment>
<evidence type="ECO:0000259" key="9">
    <source>
        <dbReference type="PROSITE" id="PS51012"/>
    </source>
</evidence>
<evidence type="ECO:0000313" key="11">
    <source>
        <dbReference type="Proteomes" id="UP000184079"/>
    </source>
</evidence>
<comment type="subcellular location">
    <subcellularLocation>
        <location evidence="1 8">Cell membrane</location>
        <topology evidence="1 8">Multi-pass membrane protein</topology>
    </subcellularLocation>
</comment>
<name>A0A1M5UDP3_9BACI</name>
<sequence length="274" mass="32395">MFKEIKQVLQEQFQYRDLIFRMASFEIKAKYQIHYLGAIWQILNPSIQIAIYWFVFGLGIRGGNPVTTKLGEVPFFLWMLMGLIPWFFISPSIVGGSNSVHQKVSLVSKMKFPISLLPTTKLFVNSFQFITMLSLLFIVLFIYGIYPTLHWIQLVYYIGCLFIFLFSFALLSSTIATLVRDYQMLLQSMMRMLLYLSPILWDPNGDRVPDWISNILKLNPFYYILTGIRSSFLGESWFFEDMTYTIYFWLFTFALLYFGAKTHLKFRNNFMDYL</sequence>
<evidence type="ECO:0000256" key="8">
    <source>
        <dbReference type="RuleBase" id="RU361157"/>
    </source>
</evidence>
<keyword evidence="6 8" id="KW-1133">Transmembrane helix</keyword>
<feature type="transmembrane region" description="Helical" evidence="8">
    <location>
        <begin position="75"/>
        <end position="101"/>
    </location>
</feature>
<dbReference type="InterPro" id="IPR013525">
    <property type="entry name" value="ABC2_TM"/>
</dbReference>
<keyword evidence="3 8" id="KW-0813">Transport</keyword>
<dbReference type="Proteomes" id="UP000184079">
    <property type="component" value="Unassembled WGS sequence"/>
</dbReference>
<comment type="caution">
    <text evidence="8">Lacks conserved residue(s) required for the propagation of feature annotation.</text>
</comment>
<evidence type="ECO:0000256" key="2">
    <source>
        <dbReference type="ARBA" id="ARBA00007783"/>
    </source>
</evidence>
<feature type="transmembrane region" description="Helical" evidence="8">
    <location>
        <begin position="35"/>
        <end position="55"/>
    </location>
</feature>
<proteinExistence type="inferred from homology"/>
<dbReference type="PANTHER" id="PTHR30413">
    <property type="entry name" value="INNER MEMBRANE TRANSPORT PERMEASE"/>
    <property type="match status" value="1"/>
</dbReference>
<dbReference type="Pfam" id="PF01061">
    <property type="entry name" value="ABC2_membrane"/>
    <property type="match status" value="1"/>
</dbReference>
<evidence type="ECO:0000256" key="6">
    <source>
        <dbReference type="ARBA" id="ARBA00022989"/>
    </source>
</evidence>
<evidence type="ECO:0000256" key="1">
    <source>
        <dbReference type="ARBA" id="ARBA00004651"/>
    </source>
</evidence>
<dbReference type="GO" id="GO:0015920">
    <property type="term" value="P:lipopolysaccharide transport"/>
    <property type="evidence" value="ECO:0007669"/>
    <property type="project" value="TreeGrafter"/>
</dbReference>
<feature type="transmembrane region" description="Helical" evidence="8">
    <location>
        <begin position="246"/>
        <end position="264"/>
    </location>
</feature>
<gene>
    <name evidence="10" type="ORF">SAMN05421807_109139</name>
</gene>
<dbReference type="AlphaFoldDB" id="A0A1M5UDP3"/>
<feature type="transmembrane region" description="Helical" evidence="8">
    <location>
        <begin position="151"/>
        <end position="172"/>
    </location>
</feature>
<protein>
    <recommendedName>
        <fullName evidence="8">Transport permease protein</fullName>
    </recommendedName>
</protein>
<feature type="transmembrane region" description="Helical" evidence="8">
    <location>
        <begin position="122"/>
        <end position="145"/>
    </location>
</feature>
<evidence type="ECO:0000256" key="5">
    <source>
        <dbReference type="ARBA" id="ARBA00022692"/>
    </source>
</evidence>
<evidence type="ECO:0000256" key="7">
    <source>
        <dbReference type="ARBA" id="ARBA00023136"/>
    </source>
</evidence>
<evidence type="ECO:0000256" key="4">
    <source>
        <dbReference type="ARBA" id="ARBA00022475"/>
    </source>
</evidence>
<keyword evidence="11" id="KW-1185">Reference proteome</keyword>
<keyword evidence="7 8" id="KW-0472">Membrane</keyword>
<evidence type="ECO:0000256" key="3">
    <source>
        <dbReference type="ARBA" id="ARBA00022448"/>
    </source>
</evidence>
<dbReference type="OrthoDB" id="9794365at2"/>
<evidence type="ECO:0000313" key="10">
    <source>
        <dbReference type="EMBL" id="SHH61172.1"/>
    </source>
</evidence>
<organism evidence="10 11">
    <name type="scientific">Virgibacillus chiguensis</name>
    <dbReference type="NCBI Taxonomy" id="411959"/>
    <lineage>
        <taxon>Bacteria</taxon>
        <taxon>Bacillati</taxon>
        <taxon>Bacillota</taxon>
        <taxon>Bacilli</taxon>
        <taxon>Bacillales</taxon>
        <taxon>Bacillaceae</taxon>
        <taxon>Virgibacillus</taxon>
    </lineage>
</organism>
<dbReference type="EMBL" id="FQXD01000009">
    <property type="protein sequence ID" value="SHH61172.1"/>
    <property type="molecule type" value="Genomic_DNA"/>
</dbReference>
<dbReference type="GO" id="GO:0140359">
    <property type="term" value="F:ABC-type transporter activity"/>
    <property type="evidence" value="ECO:0007669"/>
    <property type="project" value="InterPro"/>
</dbReference>
<reference evidence="11" key="1">
    <citation type="submission" date="2016-11" db="EMBL/GenBank/DDBJ databases">
        <authorList>
            <person name="Varghese N."/>
            <person name="Submissions S."/>
        </authorList>
    </citation>
    <scope>NUCLEOTIDE SEQUENCE [LARGE SCALE GENOMIC DNA]</scope>
    <source>
        <strain evidence="11">CGMCC 1.6496</strain>
    </source>
</reference>
<keyword evidence="5 8" id="KW-0812">Transmembrane</keyword>
<accession>A0A1M5UDP3</accession>
<feature type="domain" description="ABC transmembrane type-2" evidence="9">
    <location>
        <begin position="36"/>
        <end position="266"/>
    </location>
</feature>